<dbReference type="Pfam" id="PF07687">
    <property type="entry name" value="M20_dimer"/>
    <property type="match status" value="1"/>
</dbReference>
<evidence type="ECO:0000313" key="4">
    <source>
        <dbReference type="EMBL" id="GAA0606482.1"/>
    </source>
</evidence>
<dbReference type="InterPro" id="IPR002933">
    <property type="entry name" value="Peptidase_M20"/>
</dbReference>
<evidence type="ECO:0000256" key="2">
    <source>
        <dbReference type="ARBA" id="ARBA00022801"/>
    </source>
</evidence>
<dbReference type="EMBL" id="BAAADS010000017">
    <property type="protein sequence ID" value="GAA0606482.1"/>
    <property type="molecule type" value="Genomic_DNA"/>
</dbReference>
<dbReference type="SUPFAM" id="SSF53187">
    <property type="entry name" value="Zn-dependent exopeptidases"/>
    <property type="match status" value="1"/>
</dbReference>
<keyword evidence="2" id="KW-0378">Hydrolase</keyword>
<protein>
    <recommendedName>
        <fullName evidence="3">Peptidase M20 dimerisation domain-containing protein</fullName>
    </recommendedName>
</protein>
<dbReference type="PANTHER" id="PTHR43808">
    <property type="entry name" value="ACETYLORNITHINE DEACETYLASE"/>
    <property type="match status" value="1"/>
</dbReference>
<evidence type="ECO:0000313" key="5">
    <source>
        <dbReference type="Proteomes" id="UP001500866"/>
    </source>
</evidence>
<organism evidence="4 5">
    <name type="scientific">Virgibacillus siamensis</name>
    <dbReference type="NCBI Taxonomy" id="480071"/>
    <lineage>
        <taxon>Bacteria</taxon>
        <taxon>Bacillati</taxon>
        <taxon>Bacillota</taxon>
        <taxon>Bacilli</taxon>
        <taxon>Bacillales</taxon>
        <taxon>Bacillaceae</taxon>
        <taxon>Virgibacillus</taxon>
    </lineage>
</organism>
<dbReference type="Proteomes" id="UP001500866">
    <property type="component" value="Unassembled WGS sequence"/>
</dbReference>
<keyword evidence="1" id="KW-0479">Metal-binding</keyword>
<dbReference type="Gene3D" id="3.40.630.10">
    <property type="entry name" value="Zn peptidases"/>
    <property type="match status" value="1"/>
</dbReference>
<feature type="domain" description="Peptidase M20 dimerisation" evidence="3">
    <location>
        <begin position="62"/>
        <end position="161"/>
    </location>
</feature>
<keyword evidence="5" id="KW-1185">Reference proteome</keyword>
<sequence>MIYAASALQNTNIETCDIELLITPDEEIGSPISRQVIEKRAKNALAVFNLESGRPDGSVVTSRRGSSHFKFTIQGKASHSGVAIEKGISAVDELAYKIIEMKKLNNKEKGITLNIGKVSGGTNGNVVAAEAIGAIHVGYSKNEDFKILKEKLNSIVSTSYISGTKNCLTGGEGILPMEKHEGVEELFQIVKEAALNLNITVDEKSEKGAADAGFVASLGVPIVCATGPIGGGWHTEDEYMEIDSYIPRMKLLVDSIVLASNRMSNTLNR</sequence>
<dbReference type="SUPFAM" id="SSF55031">
    <property type="entry name" value="Bacterial exopeptidase dimerisation domain"/>
    <property type="match status" value="1"/>
</dbReference>
<evidence type="ECO:0000256" key="1">
    <source>
        <dbReference type="ARBA" id="ARBA00022723"/>
    </source>
</evidence>
<dbReference type="InterPro" id="IPR036264">
    <property type="entry name" value="Bact_exopeptidase_dim_dom"/>
</dbReference>
<dbReference type="PANTHER" id="PTHR43808:SF9">
    <property type="entry name" value="BLL0789 PROTEIN"/>
    <property type="match status" value="1"/>
</dbReference>
<reference evidence="5" key="1">
    <citation type="journal article" date="2019" name="Int. J. Syst. Evol. Microbiol.">
        <title>The Global Catalogue of Microorganisms (GCM) 10K type strain sequencing project: providing services to taxonomists for standard genome sequencing and annotation.</title>
        <authorList>
            <consortium name="The Broad Institute Genomics Platform"/>
            <consortium name="The Broad Institute Genome Sequencing Center for Infectious Disease"/>
            <person name="Wu L."/>
            <person name="Ma J."/>
        </authorList>
    </citation>
    <scope>NUCLEOTIDE SEQUENCE [LARGE SCALE GENOMIC DNA]</scope>
    <source>
        <strain evidence="5">JCM 15395</strain>
    </source>
</reference>
<dbReference type="InterPro" id="IPR011650">
    <property type="entry name" value="Peptidase_M20_dimer"/>
</dbReference>
<accession>A0ABP3RAW9</accession>
<comment type="caution">
    <text evidence="4">The sequence shown here is derived from an EMBL/GenBank/DDBJ whole genome shotgun (WGS) entry which is preliminary data.</text>
</comment>
<gene>
    <name evidence="4" type="ORF">GCM10009001_24670</name>
</gene>
<dbReference type="InterPro" id="IPR050072">
    <property type="entry name" value="Peptidase_M20A"/>
</dbReference>
<proteinExistence type="predicted"/>
<dbReference type="Gene3D" id="3.30.70.360">
    <property type="match status" value="1"/>
</dbReference>
<dbReference type="Pfam" id="PF01546">
    <property type="entry name" value="Peptidase_M20"/>
    <property type="match status" value="1"/>
</dbReference>
<name>A0ABP3RAW9_9BACI</name>
<evidence type="ECO:0000259" key="3">
    <source>
        <dbReference type="Pfam" id="PF07687"/>
    </source>
</evidence>